<dbReference type="Gene3D" id="3.30.200.20">
    <property type="entry name" value="Phosphorylase Kinase, domain 1"/>
    <property type="match status" value="1"/>
</dbReference>
<dbReference type="PANTHER" id="PTHR47976:SF15">
    <property type="entry name" value="G-TYPE LECTIN S-RECEPTOR-LIKE SERINE_THREONINE-PROTEIN KINASE RLK1"/>
    <property type="match status" value="1"/>
</dbReference>
<dbReference type="AlphaFoldDB" id="A0AAP0MRG3"/>
<name>A0AAP0MRG3_9ROSI</name>
<feature type="region of interest" description="Disordered" evidence="2">
    <location>
        <begin position="123"/>
        <end position="150"/>
    </location>
</feature>
<evidence type="ECO:0000313" key="4">
    <source>
        <dbReference type="EMBL" id="KAK9220839.1"/>
    </source>
</evidence>
<dbReference type="PROSITE" id="PS00108">
    <property type="entry name" value="PROTEIN_KINASE_ST"/>
    <property type="match status" value="1"/>
</dbReference>
<dbReference type="Pfam" id="PF00069">
    <property type="entry name" value="Pkinase"/>
    <property type="match status" value="1"/>
</dbReference>
<dbReference type="InterPro" id="IPR000719">
    <property type="entry name" value="Prot_kinase_dom"/>
</dbReference>
<dbReference type="InterPro" id="IPR008271">
    <property type="entry name" value="Ser/Thr_kinase_AS"/>
</dbReference>
<dbReference type="Gene3D" id="1.10.510.10">
    <property type="entry name" value="Transferase(Phosphotransferase) domain 1"/>
    <property type="match status" value="1"/>
</dbReference>
<keyword evidence="1" id="KW-0732">Signal</keyword>
<evidence type="ECO:0000256" key="1">
    <source>
        <dbReference type="ARBA" id="ARBA00022729"/>
    </source>
</evidence>
<dbReference type="EMBL" id="JBCGBO010000002">
    <property type="protein sequence ID" value="KAK9220839.1"/>
    <property type="molecule type" value="Genomic_DNA"/>
</dbReference>
<evidence type="ECO:0000313" key="5">
    <source>
        <dbReference type="Proteomes" id="UP001428341"/>
    </source>
</evidence>
<dbReference type="InterPro" id="IPR051343">
    <property type="entry name" value="G-type_lectin_kinases/EP1-like"/>
</dbReference>
<dbReference type="PROSITE" id="PS50011">
    <property type="entry name" value="PROTEIN_KINASE_DOM"/>
    <property type="match status" value="1"/>
</dbReference>
<dbReference type="FunFam" id="1.10.510.10:FF:000237">
    <property type="entry name" value="G-type lectin S-receptor-like serine/threonine-protein kinase"/>
    <property type="match status" value="1"/>
</dbReference>
<dbReference type="Proteomes" id="UP001428341">
    <property type="component" value="Unassembled WGS sequence"/>
</dbReference>
<comment type="caution">
    <text evidence="4">The sequence shown here is derived from an EMBL/GenBank/DDBJ whole genome shotgun (WGS) entry which is preliminary data.</text>
</comment>
<dbReference type="PANTHER" id="PTHR47976">
    <property type="entry name" value="G-TYPE LECTIN S-RECEPTOR-LIKE SERINE/THREONINE-PROTEIN KINASE SD2-5"/>
    <property type="match status" value="1"/>
</dbReference>
<dbReference type="SMART" id="SM00220">
    <property type="entry name" value="S_TKc"/>
    <property type="match status" value="1"/>
</dbReference>
<evidence type="ECO:0000256" key="2">
    <source>
        <dbReference type="SAM" id="MobiDB-lite"/>
    </source>
</evidence>
<reference evidence="4 5" key="1">
    <citation type="submission" date="2024-05" db="EMBL/GenBank/DDBJ databases">
        <title>Haplotype-resolved chromosome-level genome assembly of Huyou (Citrus changshanensis).</title>
        <authorList>
            <person name="Miao C."/>
            <person name="Chen W."/>
            <person name="Wu Y."/>
            <person name="Wang L."/>
            <person name="Zhao S."/>
            <person name="Grierson D."/>
            <person name="Xu C."/>
            <person name="Chen K."/>
        </authorList>
    </citation>
    <scope>NUCLEOTIDE SEQUENCE [LARGE SCALE GENOMIC DNA]</scope>
    <source>
        <strain evidence="4">01-14</strain>
        <tissue evidence="4">Leaf</tissue>
    </source>
</reference>
<keyword evidence="5" id="KW-1185">Reference proteome</keyword>
<dbReference type="GO" id="GO:0004672">
    <property type="term" value="F:protein kinase activity"/>
    <property type="evidence" value="ECO:0007669"/>
    <property type="project" value="InterPro"/>
</dbReference>
<protein>
    <recommendedName>
        <fullName evidence="3">Protein kinase domain-containing protein</fullName>
    </recommendedName>
</protein>
<dbReference type="InterPro" id="IPR011009">
    <property type="entry name" value="Kinase-like_dom_sf"/>
</dbReference>
<evidence type="ECO:0000259" key="3">
    <source>
        <dbReference type="PROSITE" id="PS50011"/>
    </source>
</evidence>
<organism evidence="4 5">
    <name type="scientific">Citrus x changshan-huyou</name>
    <dbReference type="NCBI Taxonomy" id="2935761"/>
    <lineage>
        <taxon>Eukaryota</taxon>
        <taxon>Viridiplantae</taxon>
        <taxon>Streptophyta</taxon>
        <taxon>Embryophyta</taxon>
        <taxon>Tracheophyta</taxon>
        <taxon>Spermatophyta</taxon>
        <taxon>Magnoliopsida</taxon>
        <taxon>eudicotyledons</taxon>
        <taxon>Gunneridae</taxon>
        <taxon>Pentapetalae</taxon>
        <taxon>rosids</taxon>
        <taxon>malvids</taxon>
        <taxon>Sapindales</taxon>
        <taxon>Rutaceae</taxon>
        <taxon>Aurantioideae</taxon>
        <taxon>Citrus</taxon>
    </lineage>
</organism>
<gene>
    <name evidence="4" type="ORF">WN944_009263</name>
</gene>
<proteinExistence type="predicted"/>
<dbReference type="GO" id="GO:0005524">
    <property type="term" value="F:ATP binding"/>
    <property type="evidence" value="ECO:0007669"/>
    <property type="project" value="InterPro"/>
</dbReference>
<feature type="domain" description="Protein kinase" evidence="3">
    <location>
        <begin position="148"/>
        <end position="421"/>
    </location>
</feature>
<dbReference type="SUPFAM" id="SSF56112">
    <property type="entry name" value="Protein kinase-like (PK-like)"/>
    <property type="match status" value="1"/>
</dbReference>
<accession>A0AAP0MRG3</accession>
<sequence length="713" mass="80752">MEAEILLLPIALFQPFDGNGNWSVVWSQPENICVSIGGELGSGACGFSSICPKGYSLLDENEKYGSCKADFELSCNGGRQGYNKELFDFYELKDTDWPMSDYELSSPYDEVQAHSSVNGKAFIKYKKGDDPDPPSVPSPPDPEDKKKRNMMNVTRSVLLGSSVHKEHESATNDFKKKKLDRVFQDGEKEFKNEVVMIGQTYHKNLVRLLGFCDEGQNRLLVYKFLNNGTLASFLFENLKPGWNLRANIAFQIARGLLHLHVNCSSQIIHCDIKPQNILLDDYYNAQISDFGLAKLLTLNQSKAIKKAIRGTKGYVAPEWFRNSTITAKVDEYSFGVLLLEIISCRKSFDIEMGEEYAILTDWAFDCYRNGKLDDLVEGDMEAMNDIKCVEKLVMASIWCIQEDPSLRPTMRNVSQMLEGVVEVDVPPNPSTFSCSKRNNLEDNGDDDSVDLLYCDTCKSERILRPGHTFYCCSECDCNAHVCCVVPEVLLAEELREKRIHFSHDHFLTLLKYERTNEYVDDFLFFAMVARKLCYSAAGSSVWLRSLQNLPSQILYGVAWRNSTSLPPPPSCHSPKTLFFRICFGLPRLQAKLVINIAMASFTVVRNATSISVSHALHYDLQYNMKLWSCDGPPLKIMRGCAEGMGVNTQIKDITDELMFNWWHCLKVVQLGGFKFDFAFNHLNRIVDACCVLMMLKVSRTLTYTSSVDAQKQP</sequence>